<organism evidence="3 4">
    <name type="scientific">Galendromus occidentalis</name>
    <name type="common">western predatory mite</name>
    <dbReference type="NCBI Taxonomy" id="34638"/>
    <lineage>
        <taxon>Eukaryota</taxon>
        <taxon>Metazoa</taxon>
        <taxon>Ecdysozoa</taxon>
        <taxon>Arthropoda</taxon>
        <taxon>Chelicerata</taxon>
        <taxon>Arachnida</taxon>
        <taxon>Acari</taxon>
        <taxon>Parasitiformes</taxon>
        <taxon>Mesostigmata</taxon>
        <taxon>Gamasina</taxon>
        <taxon>Phytoseioidea</taxon>
        <taxon>Phytoseiidae</taxon>
        <taxon>Typhlodrominae</taxon>
        <taxon>Galendromus</taxon>
    </lineage>
</organism>
<gene>
    <name evidence="4" type="primary">LOC100898053</name>
</gene>
<feature type="region of interest" description="Disordered" evidence="2">
    <location>
        <begin position="109"/>
        <end position="132"/>
    </location>
</feature>
<feature type="compositionally biased region" description="Low complexity" evidence="2">
    <location>
        <begin position="1066"/>
        <end position="1080"/>
    </location>
</feature>
<feature type="region of interest" description="Disordered" evidence="2">
    <location>
        <begin position="458"/>
        <end position="483"/>
    </location>
</feature>
<protein>
    <submittedName>
        <fullName evidence="4">Uncharacterized protein LOC100898053</fullName>
    </submittedName>
</protein>
<feature type="region of interest" description="Disordered" evidence="2">
    <location>
        <begin position="1200"/>
        <end position="1250"/>
    </location>
</feature>
<evidence type="ECO:0000256" key="1">
    <source>
        <dbReference type="SAM" id="Coils"/>
    </source>
</evidence>
<proteinExistence type="predicted"/>
<feature type="compositionally biased region" description="Polar residues" evidence="2">
    <location>
        <begin position="1101"/>
        <end position="1118"/>
    </location>
</feature>
<feature type="compositionally biased region" description="Low complexity" evidence="2">
    <location>
        <begin position="1127"/>
        <end position="1144"/>
    </location>
</feature>
<feature type="region of interest" description="Disordered" evidence="2">
    <location>
        <begin position="146"/>
        <end position="184"/>
    </location>
</feature>
<dbReference type="PANTHER" id="PTHR40240">
    <property type="entry name" value="PLEXUS, ISOFORM A"/>
    <property type="match status" value="1"/>
</dbReference>
<feature type="region of interest" description="Disordered" evidence="2">
    <location>
        <begin position="1304"/>
        <end position="1344"/>
    </location>
</feature>
<dbReference type="RefSeq" id="XP_028968839.1">
    <property type="nucleotide sequence ID" value="XM_029113006.1"/>
</dbReference>
<feature type="region of interest" description="Disordered" evidence="2">
    <location>
        <begin position="917"/>
        <end position="990"/>
    </location>
</feature>
<evidence type="ECO:0000313" key="4">
    <source>
        <dbReference type="RefSeq" id="XP_028968839.1"/>
    </source>
</evidence>
<feature type="compositionally biased region" description="Low complexity" evidence="2">
    <location>
        <begin position="169"/>
        <end position="180"/>
    </location>
</feature>
<evidence type="ECO:0000256" key="2">
    <source>
        <dbReference type="SAM" id="MobiDB-lite"/>
    </source>
</evidence>
<dbReference type="Proteomes" id="UP000694867">
    <property type="component" value="Unplaced"/>
</dbReference>
<feature type="coiled-coil region" evidence="1">
    <location>
        <begin position="1824"/>
        <end position="1872"/>
    </location>
</feature>
<feature type="compositionally biased region" description="Polar residues" evidence="2">
    <location>
        <begin position="1224"/>
        <end position="1233"/>
    </location>
</feature>
<feature type="compositionally biased region" description="Polar residues" evidence="2">
    <location>
        <begin position="940"/>
        <end position="971"/>
    </location>
</feature>
<name>A0AAJ7SHN6_9ACAR</name>
<feature type="compositionally biased region" description="Low complexity" evidence="2">
    <location>
        <begin position="462"/>
        <end position="483"/>
    </location>
</feature>
<dbReference type="KEGG" id="goe:100898053"/>
<accession>A0AAJ7SHN6</accession>
<feature type="compositionally biased region" description="Low complexity" evidence="2">
    <location>
        <begin position="1235"/>
        <end position="1249"/>
    </location>
</feature>
<feature type="region of interest" description="Disordered" evidence="2">
    <location>
        <begin position="1004"/>
        <end position="1036"/>
    </location>
</feature>
<keyword evidence="1" id="KW-0175">Coiled coil</keyword>
<reference evidence="4" key="1">
    <citation type="submission" date="2025-08" db="UniProtKB">
        <authorList>
            <consortium name="RefSeq"/>
        </authorList>
    </citation>
    <scope>IDENTIFICATION</scope>
</reference>
<feature type="region of interest" description="Disordered" evidence="2">
    <location>
        <begin position="1066"/>
        <end position="1150"/>
    </location>
</feature>
<dbReference type="PANTHER" id="PTHR40240:SF1">
    <property type="entry name" value="PLEXUS, ISOFORM A"/>
    <property type="match status" value="1"/>
</dbReference>
<keyword evidence="3" id="KW-1185">Reference proteome</keyword>
<dbReference type="GeneID" id="100898053"/>
<evidence type="ECO:0000313" key="3">
    <source>
        <dbReference type="Proteomes" id="UP000694867"/>
    </source>
</evidence>
<sequence>MSGSMAKVCFVCGGVPARLVLFTKQVVDANGICLPYFPFLEKHTAPQGAERASADGRVLACNVCHALLQQQWETHEIQRTPHSKRTYWLKRVDNGPFSGLDLRQEDYQSHNNPQLQHNPNQQQHQQNSQQQLQPQYFGAQQMPLNYRTSTTSSTTPASVKEPISRTPVSSSNQNDSNGQNILDLSKPVGRVNSEKTDIMSNNNNTIAYDFSKQSGQTTADKKECDRTLEISSQRDGASETSDVCYVCGGRVKRGTLLNIFAKRIANCPFFPSLLNHERPPRSFPVDHAMGRIKACQSCHAFLLHQWDAYQKLNVPPNERHYQMPPPRASGCPALPMGTLPPPTIVHKAKEMTVAPSAPAPFNPSAGNFVCLTCGNEQPSSIHRLVSTTAQADNESYFGFLRRLKPPPGAPPMNAKGQVVICSPCYKNLQRQHRVFEISKVPEHKRNYKVMINSEQLEAQACPPSSSSPSPSLGQSAPSSHHSLPAATNLKTQAAATAPTVPSSTQAVKTTSATTTLKLATTNPISRSSNGPKYVGCYICEKIGPIDMLVPVDTALNREGRAFFPVIEDLPRPIAAMPMDSAGKVLLCNDCRNNLMLQWSTFETTGIPYKHRVYQVNTTPSPTGGTSVFQAMKTGPSRLPVISQASSARSSNENAALRVQVLATAGEAAASGHPSACQTLLTTVPTSSTYSTPSVAQASTKAAAAGQFVGLDLKVSRPKAAVSPVNMASSNLPQHVATQPSASEHDCFFCAERTSTMYTVCAHPVDDQSAFFPIITRILDARRAAALSQDMIIDNNHTEGTVVTCSFCYHSLMAQWSAYEMSPHIEDRDRVNRKYNTHDYVCYICGIITYRKRVRCITVKDFPFLMSHPRHGGALQLHQFESVVTCLTCFEGLTGQWREYERLRVPLEMRKYNWIAVPPPPEQDEDSNGAPCSGDGFPVASATSHGNGSVNSGGKHSNRSSNQTQSGSQFSPLNGFLPQGNGGRPLSGARTSSYAAALRKLAKQAVDPADVGKEPRSPGMQAMSPSPLPNGALPSNVPVPLTSSSTLLLPTSAAALASSTILSSVASSPSGIISTSTSTATNKPKHCPSPNTGTDSRKPIDLTSTIAEPQKKQQPSPSRGFQPYRAGSSSIISNGSSSQASDSVSPTLIPHPSPLAPSYDYNQYLLHHHQQMAAVQGGHPAFRLDDPMLFDPRYAPQLTYPYIPAGASLPGTQRSDESKRGPATSRGSIIQGTPRSEASTPSSSLSLSKSVTEGLSEASDLSAYGLAGIPGPHNDPQWFAQARLDIEKRKELQFQHELYLREQQGVARAQSQTSSRNARAAAQDPGKVPSSSPHPQPVGGLQHHQSSKFMQVTPQTSGTNGAKIPSIPTSLAGQPLSMSGLPVQGLNLSHTSGGAFTQIMPNSLNENNNVINFGEEGMHARLLETQNKHKVVKPTVIQQNGIPPFYSPFSADSLLGHPGVSYAIPVPYAGPGSASYSENVAPVNAEKEQMIVEAPLFGLAPIPVERDEEGIMSALDLQVKDKDAVGGFIERDFNVFSVTWTGPKAKLECDDKKLEFLESFGLTTHRKVKRLQCQQLVCKRKHDEPLLIEETEELSEKFWKRLLLLDIEQSVPEARDSTPKTSSSKPEPHLLNALDLAAAVSNKTDVELRWRAILKDRARRYNIMLPEPKRNLRTQDRASEAFDESLLKKARFDPKSFAQEFHESVLKDTREKLGYVEELSPENPFSGVSLPSFTRIISSRDSSRCDDTGSCEASSVNRPRRVHPAFRVGLAGEQSEPSPSPEPSQTPFQWPGVEIMMEAYHRYHELLAQEQRYLREKFEKHKEQGVRLQQEFAEVKAHMEKLEEASRTEQKELEAKERAAEKLLSRIKFLRQLGSKASTTPTTTTSTTVETSICNGHC</sequence>